<dbReference type="PROSITE" id="PS51186">
    <property type="entry name" value="GNAT"/>
    <property type="match status" value="1"/>
</dbReference>
<proteinExistence type="predicted"/>
<accession>A0ABY7FJG6</accession>
<gene>
    <name evidence="2" type="ORF">MAR_001229</name>
</gene>
<evidence type="ECO:0000259" key="1">
    <source>
        <dbReference type="PROSITE" id="PS51186"/>
    </source>
</evidence>
<sequence>MDSKKWSLKPRPVLEQVVQEISNDLAVPGTHIELASDVRSEQIVNFLAIYFYPDVNIDRAIGLVIDDWMKNALRSHYVENLSLLLIDDATDDVIGTRTIMISHKADYPITNIIKNKESKLIFDFLLQKHDEMNVFEHYGVNTVFRFVNLGIRPDYRCRGLASMLMEAGVRFCSKVGPSDACIWGEATSNASQRIYEKCGFETLHTLYYDDYKVDGEIVFKDMGEDKSTKVYVKKL</sequence>
<dbReference type="Proteomes" id="UP001164746">
    <property type="component" value="Chromosome 11"/>
</dbReference>
<dbReference type="Gene3D" id="3.40.630.30">
    <property type="match status" value="1"/>
</dbReference>
<evidence type="ECO:0000313" key="3">
    <source>
        <dbReference type="Proteomes" id="UP001164746"/>
    </source>
</evidence>
<feature type="domain" description="N-acetyltransferase" evidence="1">
    <location>
        <begin position="84"/>
        <end position="224"/>
    </location>
</feature>
<dbReference type="InterPro" id="IPR016181">
    <property type="entry name" value="Acyl_CoA_acyltransferase"/>
</dbReference>
<evidence type="ECO:0000313" key="2">
    <source>
        <dbReference type="EMBL" id="WAR19391.1"/>
    </source>
</evidence>
<dbReference type="EMBL" id="CP111022">
    <property type="protein sequence ID" value="WAR19391.1"/>
    <property type="molecule type" value="Genomic_DNA"/>
</dbReference>
<dbReference type="PANTHER" id="PTHR20905:SF1">
    <property type="entry name" value="AT07410P-RELATED"/>
    <property type="match status" value="1"/>
</dbReference>
<protein>
    <recommendedName>
        <fullName evidence="1">N-acetyltransferase domain-containing protein</fullName>
    </recommendedName>
</protein>
<name>A0ABY7FJG6_MYAAR</name>
<organism evidence="2 3">
    <name type="scientific">Mya arenaria</name>
    <name type="common">Soft-shell clam</name>
    <dbReference type="NCBI Taxonomy" id="6604"/>
    <lineage>
        <taxon>Eukaryota</taxon>
        <taxon>Metazoa</taxon>
        <taxon>Spiralia</taxon>
        <taxon>Lophotrochozoa</taxon>
        <taxon>Mollusca</taxon>
        <taxon>Bivalvia</taxon>
        <taxon>Autobranchia</taxon>
        <taxon>Heteroconchia</taxon>
        <taxon>Euheterodonta</taxon>
        <taxon>Imparidentia</taxon>
        <taxon>Neoheterodontei</taxon>
        <taxon>Myida</taxon>
        <taxon>Myoidea</taxon>
        <taxon>Myidae</taxon>
        <taxon>Mya</taxon>
    </lineage>
</organism>
<dbReference type="PANTHER" id="PTHR20905">
    <property type="entry name" value="N-ACETYLTRANSFERASE-RELATED"/>
    <property type="match status" value="1"/>
</dbReference>
<dbReference type="Pfam" id="PF13508">
    <property type="entry name" value="Acetyltransf_7"/>
    <property type="match status" value="1"/>
</dbReference>
<keyword evidence="3" id="KW-1185">Reference proteome</keyword>
<reference evidence="2" key="1">
    <citation type="submission" date="2022-11" db="EMBL/GenBank/DDBJ databases">
        <title>Centuries of genome instability and evolution in soft-shell clam transmissible cancer (bioRxiv).</title>
        <authorList>
            <person name="Hart S.F.M."/>
            <person name="Yonemitsu M.A."/>
            <person name="Giersch R.M."/>
            <person name="Beal B.F."/>
            <person name="Arriagada G."/>
            <person name="Davis B.W."/>
            <person name="Ostrander E.A."/>
            <person name="Goff S.P."/>
            <person name="Metzger M.J."/>
        </authorList>
    </citation>
    <scope>NUCLEOTIDE SEQUENCE</scope>
    <source>
        <strain evidence="2">MELC-2E11</strain>
        <tissue evidence="2">Siphon/mantle</tissue>
    </source>
</reference>
<dbReference type="SUPFAM" id="SSF55729">
    <property type="entry name" value="Acyl-CoA N-acyltransferases (Nat)"/>
    <property type="match status" value="1"/>
</dbReference>
<dbReference type="CDD" id="cd04301">
    <property type="entry name" value="NAT_SF"/>
    <property type="match status" value="1"/>
</dbReference>
<dbReference type="InterPro" id="IPR000182">
    <property type="entry name" value="GNAT_dom"/>
</dbReference>